<organism evidence="5 6">
    <name type="scientific">Hydrogenophaga pseudoflava</name>
    <name type="common">Pseudomonas carboxydoflava</name>
    <dbReference type="NCBI Taxonomy" id="47421"/>
    <lineage>
        <taxon>Bacteria</taxon>
        <taxon>Pseudomonadati</taxon>
        <taxon>Pseudomonadota</taxon>
        <taxon>Betaproteobacteria</taxon>
        <taxon>Burkholderiales</taxon>
        <taxon>Comamonadaceae</taxon>
        <taxon>Hydrogenophaga</taxon>
    </lineage>
</organism>
<keyword evidence="3" id="KW-0732">Signal</keyword>
<evidence type="ECO:0000256" key="3">
    <source>
        <dbReference type="RuleBase" id="RU361235"/>
    </source>
</evidence>
<dbReference type="Pfam" id="PF00135">
    <property type="entry name" value="COesterase"/>
    <property type="match status" value="1"/>
</dbReference>
<feature type="domain" description="Carboxylesterase type B" evidence="4">
    <location>
        <begin position="27"/>
        <end position="492"/>
    </location>
</feature>
<dbReference type="EMBL" id="CP037867">
    <property type="protein sequence ID" value="QBM29184.1"/>
    <property type="molecule type" value="Genomic_DNA"/>
</dbReference>
<feature type="signal peptide" evidence="3">
    <location>
        <begin position="1"/>
        <end position="19"/>
    </location>
</feature>
<feature type="chain" id="PRO_5020992384" description="Carboxylic ester hydrolase" evidence="3">
    <location>
        <begin position="20"/>
        <end position="514"/>
    </location>
</feature>
<dbReference type="Gene3D" id="3.40.50.1820">
    <property type="entry name" value="alpha/beta hydrolase"/>
    <property type="match status" value="1"/>
</dbReference>
<dbReference type="EC" id="3.1.1.-" evidence="3"/>
<name>A0A4P6X647_HYDPS</name>
<reference evidence="5 6" key="1">
    <citation type="submission" date="2019-03" db="EMBL/GenBank/DDBJ databases">
        <authorList>
            <person name="Sebastian G."/>
            <person name="Baumann P."/>
            <person name="Ruckert C."/>
            <person name="Kalinowski J."/>
            <person name="Nebel B."/>
            <person name="Takors R."/>
            <person name="Blombach B."/>
        </authorList>
    </citation>
    <scope>NUCLEOTIDE SEQUENCE [LARGE SCALE GENOMIC DNA]</scope>
    <source>
        <strain evidence="5 6">DSM 1084</strain>
    </source>
</reference>
<evidence type="ECO:0000313" key="6">
    <source>
        <dbReference type="Proteomes" id="UP000293912"/>
    </source>
</evidence>
<keyword evidence="2 3" id="KW-0378">Hydrolase</keyword>
<accession>A0A4P6X647</accession>
<evidence type="ECO:0000256" key="1">
    <source>
        <dbReference type="ARBA" id="ARBA00005964"/>
    </source>
</evidence>
<dbReference type="PROSITE" id="PS51257">
    <property type="entry name" value="PROKAR_LIPOPROTEIN"/>
    <property type="match status" value="1"/>
</dbReference>
<dbReference type="Proteomes" id="UP000293912">
    <property type="component" value="Chromosome"/>
</dbReference>
<evidence type="ECO:0000313" key="5">
    <source>
        <dbReference type="EMBL" id="QBM29184.1"/>
    </source>
</evidence>
<dbReference type="KEGG" id="hpse:HPF_15940"/>
<dbReference type="InterPro" id="IPR029058">
    <property type="entry name" value="AB_hydrolase_fold"/>
</dbReference>
<evidence type="ECO:0000259" key="4">
    <source>
        <dbReference type="Pfam" id="PF00135"/>
    </source>
</evidence>
<keyword evidence="6" id="KW-1185">Reference proteome</keyword>
<sequence length="514" mass="56028" precursor="true">MKFLSAVFIVLSLSGCAGLNPERSLTEAVQTEGGLVSGTGTDVLAFRGIPYAKAPIGALRWREPQAAPTSSGVRDGSKFGPDCMQPNEYPELRGAGMSEDCLSVNVWTPARTSAERLPVLVWIYGGGFTYGSGSHPTYDGEALARRGVVVVTFNYRMGLFGFMAHPQLTAESPHKASGNYALMDQIAALKWIQRNISAFGGDPLRVTVAGQSAGAMSISSLMTSDLSRGLFQQAILQSVGVMRPMSVLKEAEEFGMTVGPDISALRRLPAEDLVKRLADVSPPSREVTSSRGIGTIVDGYVVPRDDRAAYREGKHMQIPLIVGTVSNEGAGIARRLALKTVPDLNAYITRNFLGDEARALKEYEASSDADVMKVLSDLVSDTQYQFGTREMLRTVAPRQPRVYRYVFSQRRNAAAIDPIHGDELQYPFENLGALHRGRLRPFDKSDEKVSAAMASAWASFVKTGNPNTGDLPNWPAYTPTNETYFEFGANLSTAPLKASSRLDFIRDFYAKRNR</sequence>
<dbReference type="InterPro" id="IPR002018">
    <property type="entry name" value="CarbesteraseB"/>
</dbReference>
<protein>
    <recommendedName>
        <fullName evidence="3">Carboxylic ester hydrolase</fullName>
        <ecNumber evidence="3">3.1.1.-</ecNumber>
    </recommendedName>
</protein>
<dbReference type="GO" id="GO:0016787">
    <property type="term" value="F:hydrolase activity"/>
    <property type="evidence" value="ECO:0007669"/>
    <property type="project" value="UniProtKB-KW"/>
</dbReference>
<gene>
    <name evidence="5" type="primary">fumD</name>
    <name evidence="5" type="ORF">HPF_15940</name>
</gene>
<dbReference type="PROSITE" id="PS00122">
    <property type="entry name" value="CARBOXYLESTERASE_B_1"/>
    <property type="match status" value="1"/>
</dbReference>
<dbReference type="InterPro" id="IPR019826">
    <property type="entry name" value="Carboxylesterase_B_AS"/>
</dbReference>
<evidence type="ECO:0000256" key="2">
    <source>
        <dbReference type="ARBA" id="ARBA00022801"/>
    </source>
</evidence>
<dbReference type="AlphaFoldDB" id="A0A4P6X647"/>
<dbReference type="SUPFAM" id="SSF53474">
    <property type="entry name" value="alpha/beta-Hydrolases"/>
    <property type="match status" value="1"/>
</dbReference>
<dbReference type="PANTHER" id="PTHR11559">
    <property type="entry name" value="CARBOXYLESTERASE"/>
    <property type="match status" value="1"/>
</dbReference>
<comment type="similarity">
    <text evidence="1 3">Belongs to the type-B carboxylesterase/lipase family.</text>
</comment>
<dbReference type="InterPro" id="IPR050309">
    <property type="entry name" value="Type-B_Carboxylest/Lipase"/>
</dbReference>
<proteinExistence type="inferred from homology"/>